<sequence>MTAGLTTEVMNDEVYLAGIASTIDEKWNQIRIMYEPLICNSDPLHIAKRLPHCKPDSTANRTSWGVNAIQTSDPLHLLKRLLHVNHSVADDFLKTGGPYVNRSGPYLGDSNDFKRAQKAPVTD</sequence>
<protein>
    <submittedName>
        <fullName evidence="2">Uncharacterized protein</fullName>
    </submittedName>
</protein>
<organism evidence="2 3">
    <name type="scientific">Skeletonema marinoi</name>
    <dbReference type="NCBI Taxonomy" id="267567"/>
    <lineage>
        <taxon>Eukaryota</taxon>
        <taxon>Sar</taxon>
        <taxon>Stramenopiles</taxon>
        <taxon>Ochrophyta</taxon>
        <taxon>Bacillariophyta</taxon>
        <taxon>Coscinodiscophyceae</taxon>
        <taxon>Thalassiosirophycidae</taxon>
        <taxon>Thalassiosirales</taxon>
        <taxon>Skeletonemataceae</taxon>
        <taxon>Skeletonema</taxon>
        <taxon>Skeletonema marinoi-dohrnii complex</taxon>
    </lineage>
</organism>
<feature type="region of interest" description="Disordered" evidence="1">
    <location>
        <begin position="102"/>
        <end position="123"/>
    </location>
</feature>
<reference evidence="2" key="1">
    <citation type="submission" date="2023-06" db="EMBL/GenBank/DDBJ databases">
        <title>Survivors Of The Sea: Transcriptome response of Skeletonema marinoi to long-term dormancy.</title>
        <authorList>
            <person name="Pinder M.I.M."/>
            <person name="Kourtchenko O."/>
            <person name="Robertson E.K."/>
            <person name="Larsson T."/>
            <person name="Maumus F."/>
            <person name="Osuna-Cruz C.M."/>
            <person name="Vancaester E."/>
            <person name="Stenow R."/>
            <person name="Vandepoele K."/>
            <person name="Ploug H."/>
            <person name="Bruchert V."/>
            <person name="Godhe A."/>
            <person name="Topel M."/>
        </authorList>
    </citation>
    <scope>NUCLEOTIDE SEQUENCE</scope>
    <source>
        <strain evidence="2">R05AC</strain>
    </source>
</reference>
<evidence type="ECO:0000313" key="2">
    <source>
        <dbReference type="EMBL" id="KAK1737376.1"/>
    </source>
</evidence>
<evidence type="ECO:0000256" key="1">
    <source>
        <dbReference type="SAM" id="MobiDB-lite"/>
    </source>
</evidence>
<gene>
    <name evidence="2" type="ORF">QTG54_012243</name>
</gene>
<name>A0AAD8Y0L0_9STRA</name>
<evidence type="ECO:0000313" key="3">
    <source>
        <dbReference type="Proteomes" id="UP001224775"/>
    </source>
</evidence>
<comment type="caution">
    <text evidence="2">The sequence shown here is derived from an EMBL/GenBank/DDBJ whole genome shotgun (WGS) entry which is preliminary data.</text>
</comment>
<dbReference type="EMBL" id="JATAAI010000026">
    <property type="protein sequence ID" value="KAK1737376.1"/>
    <property type="molecule type" value="Genomic_DNA"/>
</dbReference>
<dbReference type="AlphaFoldDB" id="A0AAD8Y0L0"/>
<keyword evidence="3" id="KW-1185">Reference proteome</keyword>
<dbReference type="Proteomes" id="UP001224775">
    <property type="component" value="Unassembled WGS sequence"/>
</dbReference>
<accession>A0AAD8Y0L0</accession>
<proteinExistence type="predicted"/>